<feature type="transmembrane region" description="Helical" evidence="7">
    <location>
        <begin position="12"/>
        <end position="33"/>
    </location>
</feature>
<name>A0A0S7XT24_UNCSA</name>
<dbReference type="PANTHER" id="PTHR37693:SF1">
    <property type="entry name" value="INTEGRAL MEMBRANE PROTEIN"/>
    <property type="match status" value="1"/>
</dbReference>
<dbReference type="NCBIfam" id="TIGR00374">
    <property type="entry name" value="flippase-like domain"/>
    <property type="match status" value="1"/>
</dbReference>
<feature type="transmembrane region" description="Helical" evidence="7">
    <location>
        <begin position="266"/>
        <end position="286"/>
    </location>
</feature>
<keyword evidence="5 7" id="KW-0472">Membrane</keyword>
<evidence type="ECO:0000256" key="7">
    <source>
        <dbReference type="SAM" id="Phobius"/>
    </source>
</evidence>
<feature type="transmembrane region" description="Helical" evidence="7">
    <location>
        <begin position="45"/>
        <end position="65"/>
    </location>
</feature>
<sequence>MTLEKKHILRGLKIFILLTFTTLAVIFITQATQESLKAIIEFKKGYLIVAFLLSGMDLFLGGLRIHIFFTKKILKRVSLWNCCRANLATMFVAAVTPSQTGGGPAQLYILNRSGAPLSGAMSVGIINFFSCLLFFLISVLFISVTLPRAIIELKIDHIIRYGIVIVGLVLGSVVFLIIKPESLNWLLQKITRISGHIWKKNRGKKISQKITEQVVQFKDYLYLFLTKERPTLFLSFVMTAILYFNKYLIAYVIVRGLNLSPSLWDVFYIQTLQFFLLYFSPTPGSAGAAEVSSAFLMSKLVPLYQLPVFVILWRFFVTYIGIVLGGWITIKDLNEFFKEKEMQVGDPARGGGGKLAQKPQLASS</sequence>
<dbReference type="EMBL" id="LIZX01000110">
    <property type="protein sequence ID" value="KPJ65574.1"/>
    <property type="molecule type" value="Genomic_DNA"/>
</dbReference>
<dbReference type="PANTHER" id="PTHR37693">
    <property type="entry name" value="PHOSPHATIDYLGLYCEROL LYSYLTRANSFERASE"/>
    <property type="match status" value="1"/>
</dbReference>
<evidence type="ECO:0000256" key="4">
    <source>
        <dbReference type="ARBA" id="ARBA00022989"/>
    </source>
</evidence>
<feature type="transmembrane region" description="Helical" evidence="7">
    <location>
        <begin position="232"/>
        <end position="254"/>
    </location>
</feature>
<reference evidence="8 9" key="1">
    <citation type="journal article" date="2015" name="Microbiome">
        <title>Genomic resolution of linkages in carbon, nitrogen, and sulfur cycling among widespread estuary sediment bacteria.</title>
        <authorList>
            <person name="Baker B.J."/>
            <person name="Lazar C.S."/>
            <person name="Teske A.P."/>
            <person name="Dick G.J."/>
        </authorList>
    </citation>
    <scope>NUCLEOTIDE SEQUENCE [LARGE SCALE GENOMIC DNA]</scope>
    <source>
        <strain evidence="8">DG_54_3</strain>
    </source>
</reference>
<dbReference type="AlphaFoldDB" id="A0A0S7XT24"/>
<feature type="transmembrane region" description="Helical" evidence="7">
    <location>
        <begin position="306"/>
        <end position="330"/>
    </location>
</feature>
<proteinExistence type="predicted"/>
<evidence type="ECO:0000256" key="6">
    <source>
        <dbReference type="SAM" id="MobiDB-lite"/>
    </source>
</evidence>
<feature type="transmembrane region" description="Helical" evidence="7">
    <location>
        <begin position="117"/>
        <end position="146"/>
    </location>
</feature>
<keyword evidence="2" id="KW-1003">Cell membrane</keyword>
<evidence type="ECO:0000256" key="2">
    <source>
        <dbReference type="ARBA" id="ARBA00022475"/>
    </source>
</evidence>
<feature type="transmembrane region" description="Helical" evidence="7">
    <location>
        <begin position="158"/>
        <end position="178"/>
    </location>
</feature>
<evidence type="ECO:0000313" key="9">
    <source>
        <dbReference type="Proteomes" id="UP000051861"/>
    </source>
</evidence>
<keyword evidence="3 7" id="KW-0812">Transmembrane</keyword>
<organism evidence="8 9">
    <name type="scientific">candidate division WOR-1 bacterium DG_54_3</name>
    <dbReference type="NCBI Taxonomy" id="1703775"/>
    <lineage>
        <taxon>Bacteria</taxon>
        <taxon>Bacillati</taxon>
        <taxon>Saganbacteria</taxon>
    </lineage>
</organism>
<evidence type="ECO:0000256" key="3">
    <source>
        <dbReference type="ARBA" id="ARBA00022692"/>
    </source>
</evidence>
<comment type="caution">
    <text evidence="8">The sequence shown here is derived from an EMBL/GenBank/DDBJ whole genome shotgun (WGS) entry which is preliminary data.</text>
</comment>
<evidence type="ECO:0000313" key="8">
    <source>
        <dbReference type="EMBL" id="KPJ65574.1"/>
    </source>
</evidence>
<keyword evidence="4 7" id="KW-1133">Transmembrane helix</keyword>
<evidence type="ECO:0000256" key="5">
    <source>
        <dbReference type="ARBA" id="ARBA00023136"/>
    </source>
</evidence>
<accession>A0A0S7XT24</accession>
<dbReference type="Proteomes" id="UP000051861">
    <property type="component" value="Unassembled WGS sequence"/>
</dbReference>
<evidence type="ECO:0008006" key="10">
    <source>
        <dbReference type="Google" id="ProtNLM"/>
    </source>
</evidence>
<dbReference type="GO" id="GO:0005886">
    <property type="term" value="C:plasma membrane"/>
    <property type="evidence" value="ECO:0007669"/>
    <property type="project" value="UniProtKB-SubCell"/>
</dbReference>
<feature type="region of interest" description="Disordered" evidence="6">
    <location>
        <begin position="344"/>
        <end position="364"/>
    </location>
</feature>
<comment type="subcellular location">
    <subcellularLocation>
        <location evidence="1">Cell membrane</location>
        <topology evidence="1">Multi-pass membrane protein</topology>
    </subcellularLocation>
</comment>
<protein>
    <recommendedName>
        <fullName evidence="10">Flippase-like domain-containing protein</fullName>
    </recommendedName>
</protein>
<evidence type="ECO:0000256" key="1">
    <source>
        <dbReference type="ARBA" id="ARBA00004651"/>
    </source>
</evidence>
<gene>
    <name evidence="8" type="ORF">AMJ44_09870</name>
</gene>
<dbReference type="InterPro" id="IPR022791">
    <property type="entry name" value="L-PG_synthase/AglD"/>
</dbReference>
<dbReference type="Pfam" id="PF03706">
    <property type="entry name" value="LPG_synthase_TM"/>
    <property type="match status" value="1"/>
</dbReference>